<dbReference type="Gene3D" id="3.40.50.720">
    <property type="entry name" value="NAD(P)-binding Rossmann-like Domain"/>
    <property type="match status" value="1"/>
</dbReference>
<evidence type="ECO:0000313" key="2">
    <source>
        <dbReference type="EMBL" id="TQS24428.1"/>
    </source>
</evidence>
<comment type="caution">
    <text evidence="2">The sequence shown here is derived from an EMBL/GenBank/DDBJ whole genome shotgun (WGS) entry which is preliminary data.</text>
</comment>
<reference evidence="2 3" key="1">
    <citation type="submission" date="2019-07" db="EMBL/GenBank/DDBJ databases">
        <title>Microbispora hainanensis DSM 45428.</title>
        <authorList>
            <person name="Thawai C."/>
        </authorList>
    </citation>
    <scope>NUCLEOTIDE SEQUENCE [LARGE SCALE GENOMIC DNA]</scope>
    <source>
        <strain evidence="2 3">DSM 45428</strain>
    </source>
</reference>
<dbReference type="Proteomes" id="UP000316541">
    <property type="component" value="Unassembled WGS sequence"/>
</dbReference>
<dbReference type="EMBL" id="VIRM01000001">
    <property type="protein sequence ID" value="TQS24428.1"/>
    <property type="molecule type" value="Genomic_DNA"/>
</dbReference>
<dbReference type="Pfam" id="PF13460">
    <property type="entry name" value="NAD_binding_10"/>
    <property type="match status" value="1"/>
</dbReference>
<dbReference type="InterPro" id="IPR036291">
    <property type="entry name" value="NAD(P)-bd_dom_sf"/>
</dbReference>
<proteinExistence type="predicted"/>
<accession>A0A544Z618</accession>
<sequence length="182" mass="19579">MRPGRRLTVADDVFPAPVDHCLRSGGRIVGDRVRVGAADEGDDAGLDRRARVPALVAEAVASGARRLVLLSAHGVGEAGDDHPLKSAERAVRDSGVGWTILRPDWFSQNFSEAFWRQGILAGALALPTGDGRTPFVDAEDIAEVAAAAVRGLCRRDRRRGPLELTRPAVRRRSAFGSVRRGR</sequence>
<dbReference type="AlphaFoldDB" id="A0A544Z618"/>
<dbReference type="InterPro" id="IPR016040">
    <property type="entry name" value="NAD(P)-bd_dom"/>
</dbReference>
<organism evidence="2 3">
    <name type="scientific">Microbispora hainanensis</name>
    <dbReference type="NCBI Taxonomy" id="568844"/>
    <lineage>
        <taxon>Bacteria</taxon>
        <taxon>Bacillati</taxon>
        <taxon>Actinomycetota</taxon>
        <taxon>Actinomycetes</taxon>
        <taxon>Streptosporangiales</taxon>
        <taxon>Streptosporangiaceae</taxon>
        <taxon>Microbispora</taxon>
    </lineage>
</organism>
<protein>
    <recommendedName>
        <fullName evidence="1">NAD(P)-binding domain-containing protein</fullName>
    </recommendedName>
</protein>
<dbReference type="SUPFAM" id="SSF51735">
    <property type="entry name" value="NAD(P)-binding Rossmann-fold domains"/>
    <property type="match status" value="1"/>
</dbReference>
<evidence type="ECO:0000313" key="3">
    <source>
        <dbReference type="Proteomes" id="UP000316541"/>
    </source>
</evidence>
<dbReference type="PANTHER" id="PTHR43162:SF1">
    <property type="entry name" value="PRESTALK A DIFFERENTIATION PROTEIN A"/>
    <property type="match status" value="1"/>
</dbReference>
<feature type="domain" description="NAD(P)-binding" evidence="1">
    <location>
        <begin position="43"/>
        <end position="149"/>
    </location>
</feature>
<dbReference type="PANTHER" id="PTHR43162">
    <property type="match status" value="1"/>
</dbReference>
<dbReference type="InterPro" id="IPR051604">
    <property type="entry name" value="Ergot_Alk_Oxidoreductase"/>
</dbReference>
<gene>
    <name evidence="2" type="ORF">FLX08_01165</name>
</gene>
<name>A0A544Z618_9ACTN</name>
<evidence type="ECO:0000259" key="1">
    <source>
        <dbReference type="Pfam" id="PF13460"/>
    </source>
</evidence>
<dbReference type="Gene3D" id="3.90.25.10">
    <property type="entry name" value="UDP-galactose 4-epimerase, domain 1"/>
    <property type="match status" value="1"/>
</dbReference>